<dbReference type="SMART" id="SM00324">
    <property type="entry name" value="RhoGAP"/>
    <property type="match status" value="1"/>
</dbReference>
<dbReference type="InterPro" id="IPR008936">
    <property type="entry name" value="Rho_GTPase_activation_prot"/>
</dbReference>
<feature type="domain" description="Rho-GAP" evidence="1">
    <location>
        <begin position="74"/>
        <end position="277"/>
    </location>
</feature>
<evidence type="ECO:0000259" key="1">
    <source>
        <dbReference type="PROSITE" id="PS50238"/>
    </source>
</evidence>
<reference evidence="2 3" key="1">
    <citation type="journal article" date="2015" name="Environ. Microbiol.">
        <title>Genome analyses suggest the presence of polyploidy and recent human-driven expansions in eight global populations of the honeybee pathogen Nosema ceranae.</title>
        <authorList>
            <person name="Pelin A."/>
            <person name="Selman M."/>
            <person name="Aris-Brosou S."/>
            <person name="Farinelli L."/>
            <person name="Corradi N."/>
        </authorList>
    </citation>
    <scope>NUCLEOTIDE SEQUENCE [LARGE SCALE GENOMIC DNA]</scope>
    <source>
        <strain evidence="2 3">PA08 1199</strain>
    </source>
</reference>
<dbReference type="Pfam" id="PF00620">
    <property type="entry name" value="RhoGAP"/>
    <property type="match status" value="1"/>
</dbReference>
<dbReference type="GeneID" id="36318744"/>
<dbReference type="Proteomes" id="UP000034350">
    <property type="component" value="Unassembled WGS sequence"/>
</dbReference>
<dbReference type="CDD" id="cd00159">
    <property type="entry name" value="RhoGAP"/>
    <property type="match status" value="1"/>
</dbReference>
<dbReference type="RefSeq" id="XP_024331512.1">
    <property type="nucleotide sequence ID" value="XM_024473847.1"/>
</dbReference>
<protein>
    <submittedName>
        <fullName evidence="2">Lrg1-like protein</fullName>
    </submittedName>
</protein>
<dbReference type="EMBL" id="JPQZ01000012">
    <property type="protein sequence ID" value="KKO75770.1"/>
    <property type="molecule type" value="Genomic_DNA"/>
</dbReference>
<dbReference type="VEuPathDB" id="MicrosporidiaDB:NCER_101639"/>
<organism evidence="2 3">
    <name type="scientific">Vairimorpha ceranae</name>
    <dbReference type="NCBI Taxonomy" id="40302"/>
    <lineage>
        <taxon>Eukaryota</taxon>
        <taxon>Fungi</taxon>
        <taxon>Fungi incertae sedis</taxon>
        <taxon>Microsporidia</taxon>
        <taxon>Nosematidae</taxon>
        <taxon>Vairimorpha</taxon>
    </lineage>
</organism>
<sequence length="287" mass="33958">MEEILKNKMNTEKMETVNDLDDREFIEYKKNFCSVHSFIIEKYCNYWEICRLNQTFLGRIFFPIDKILRNDSRLWISSNLKYGNKHVLVPIDFYTLTETILSLDVRIGGLFRVRNSMITVKECVDMLEREIYNRSSFKDIRDKLAESFNVIDLTTAFKEILRNYKHSVIPEGFLPIIIKLFSVDKQEDRLILYHYLYISLPKFNRHILEATIFFLYLIHDIATVDGSDYTNNMDMAGISTVIMPNLLLKNVQDFSLAEVSLLVEFMKEFILNFKTIAQKNTLFEIID</sequence>
<name>A0A0F9WGB1_9MICR</name>
<dbReference type="AlphaFoldDB" id="A0A0F9WGB1"/>
<dbReference type="GO" id="GO:0007165">
    <property type="term" value="P:signal transduction"/>
    <property type="evidence" value="ECO:0007669"/>
    <property type="project" value="InterPro"/>
</dbReference>
<proteinExistence type="predicted"/>
<comment type="caution">
    <text evidence="2">The sequence shown here is derived from an EMBL/GenBank/DDBJ whole genome shotgun (WGS) entry which is preliminary data.</text>
</comment>
<dbReference type="PROSITE" id="PS50238">
    <property type="entry name" value="RHOGAP"/>
    <property type="match status" value="1"/>
</dbReference>
<dbReference type="SUPFAM" id="SSF48350">
    <property type="entry name" value="GTPase activation domain, GAP"/>
    <property type="match status" value="1"/>
</dbReference>
<dbReference type="InterPro" id="IPR000198">
    <property type="entry name" value="RhoGAP_dom"/>
</dbReference>
<dbReference type="Gene3D" id="1.10.555.10">
    <property type="entry name" value="Rho GTPase activation protein"/>
    <property type="match status" value="1"/>
</dbReference>
<dbReference type="OMA" id="KFSYTRI"/>
<accession>A0A0F9WGB1</accession>
<evidence type="ECO:0000313" key="2">
    <source>
        <dbReference type="EMBL" id="KKO75770.1"/>
    </source>
</evidence>
<evidence type="ECO:0000313" key="3">
    <source>
        <dbReference type="Proteomes" id="UP000034350"/>
    </source>
</evidence>
<dbReference type="VEuPathDB" id="MicrosporidiaDB:AAJ76_1200012549"/>
<gene>
    <name evidence="2" type="ORF">AAJ76_1200012549</name>
</gene>
<dbReference type="OrthoDB" id="20689at2759"/>
<keyword evidence="3" id="KW-1185">Reference proteome</keyword>